<sequence length="280" mass="33540">MGSIISALISMLGVLIVFYKTREYQSNIHKEKLEEDAKNNQPVFIFDPLEIYYQFKGYKKKYIDKNWIYPDSNLYNDNLNNDFNNDYFHKSILRFRNIGNGVAKNVTITCKHIDGLNFLNQVNGDSYYPLNHDFKLGKVNDDNNEATISVELDENGDKGYSFRVRMKEKYSEKKYRFINNNGYIEFPFNLFDMRIFNYRLYHSDPREIREPMLQFTFEYYDLYDNPYKDTIYISINNMSLKHNHRDEITVMAKLDEVNEEYKVKADENIQSKLGHPKYFN</sequence>
<organism evidence="1 2">
    <name type="scientific">Staphylococcus epidermidis</name>
    <dbReference type="NCBI Taxonomy" id="1282"/>
    <lineage>
        <taxon>Bacteria</taxon>
        <taxon>Bacillati</taxon>
        <taxon>Bacillota</taxon>
        <taxon>Bacilli</taxon>
        <taxon>Bacillales</taxon>
        <taxon>Staphylococcaceae</taxon>
        <taxon>Staphylococcus</taxon>
    </lineage>
</organism>
<name>A0A509M0W0_STAEP</name>
<evidence type="ECO:0000313" key="2">
    <source>
        <dbReference type="Proteomes" id="UP000648077"/>
    </source>
</evidence>
<dbReference type="Proteomes" id="UP000648077">
    <property type="component" value="Unassembled WGS sequence"/>
</dbReference>
<evidence type="ECO:0000313" key="1">
    <source>
        <dbReference type="EMBL" id="MBF2229585.1"/>
    </source>
</evidence>
<dbReference type="AlphaFoldDB" id="A0A509M0W0"/>
<protein>
    <submittedName>
        <fullName evidence="1">Uncharacterized protein</fullName>
    </submittedName>
</protein>
<reference evidence="1" key="1">
    <citation type="submission" date="2020-08" db="EMBL/GenBank/DDBJ databases">
        <title>Changes in the skin microbiome associated with squamous cell carcinoma in transplant recipients.</title>
        <authorList>
            <person name="Zaugg J."/>
            <person name="Krueger A."/>
            <person name="Lachner N."/>
        </authorList>
    </citation>
    <scope>NUCLEOTIDE SEQUENCE</scope>
    <source>
        <strain evidence="1">R5988</strain>
    </source>
</reference>
<proteinExistence type="predicted"/>
<gene>
    <name evidence="1" type="ORF">H3963_03815</name>
</gene>
<accession>A0A509M0W0</accession>
<comment type="caution">
    <text evidence="1">The sequence shown here is derived from an EMBL/GenBank/DDBJ whole genome shotgun (WGS) entry which is preliminary data.</text>
</comment>
<dbReference type="EMBL" id="JACGQI010000003">
    <property type="protein sequence ID" value="MBF2229585.1"/>
    <property type="molecule type" value="Genomic_DNA"/>
</dbReference>
<dbReference type="RefSeq" id="WP_002458440.1">
    <property type="nucleotide sequence ID" value="NZ_CAJUWJ010000061.1"/>
</dbReference>